<dbReference type="EMBL" id="JBHDIY010000004">
    <property type="protein sequence ID" value="MFL4472321.1"/>
    <property type="molecule type" value="Genomic_DNA"/>
</dbReference>
<keyword evidence="1" id="KW-0732">Signal</keyword>
<evidence type="ECO:0000313" key="2">
    <source>
        <dbReference type="EMBL" id="MFL4472321.1"/>
    </source>
</evidence>
<evidence type="ECO:0000256" key="1">
    <source>
        <dbReference type="SAM" id="SignalP"/>
    </source>
</evidence>
<dbReference type="RefSeq" id="WP_407594497.1">
    <property type="nucleotide sequence ID" value="NZ_JBHDIY010000004.1"/>
</dbReference>
<accession>A0ABW8UYS5</accession>
<feature type="chain" id="PRO_5045931378" evidence="1">
    <location>
        <begin position="22"/>
        <end position="143"/>
    </location>
</feature>
<evidence type="ECO:0000313" key="3">
    <source>
        <dbReference type="Proteomes" id="UP001627408"/>
    </source>
</evidence>
<proteinExistence type="predicted"/>
<feature type="signal peptide" evidence="1">
    <location>
        <begin position="1"/>
        <end position="21"/>
    </location>
</feature>
<gene>
    <name evidence="2" type="ORF">ACERZ8_21445</name>
</gene>
<sequence length="143" mass="15047">MNRTLLACSLALVLTGTSALAQDTTAEISLELNRATPSSEGGCQLVFFGQNGLDQDFEEVTWRLAVFGSDGVFRNLLGLPLGALSSGKRRVVQHNLPTARSELSEIIVNDVASCALAGDSGTDSDACLNQLTVTSRTDIAFGL</sequence>
<dbReference type="Proteomes" id="UP001627408">
    <property type="component" value="Unassembled WGS sequence"/>
</dbReference>
<name>A0ABW8UYS5_9RHOB</name>
<comment type="caution">
    <text evidence="2">The sequence shown here is derived from an EMBL/GenBank/DDBJ whole genome shotgun (WGS) entry which is preliminary data.</text>
</comment>
<protein>
    <submittedName>
        <fullName evidence="2">Uncharacterized protein</fullName>
    </submittedName>
</protein>
<organism evidence="2 3">
    <name type="scientific">Tateyamaria armeniaca</name>
    <dbReference type="NCBI Taxonomy" id="2518930"/>
    <lineage>
        <taxon>Bacteria</taxon>
        <taxon>Pseudomonadati</taxon>
        <taxon>Pseudomonadota</taxon>
        <taxon>Alphaproteobacteria</taxon>
        <taxon>Rhodobacterales</taxon>
        <taxon>Roseobacteraceae</taxon>
        <taxon>Tateyamaria</taxon>
    </lineage>
</organism>
<reference evidence="2 3" key="1">
    <citation type="submission" date="2024-08" db="EMBL/GenBank/DDBJ databases">
        <title>Tateyamaria sp. nov., isolated from marine algae.</title>
        <authorList>
            <person name="Choi B.J."/>
            <person name="Kim J.M."/>
            <person name="Lee J.K."/>
            <person name="Choi D.G."/>
            <person name="Bayburt H."/>
            <person name="Baek J.H."/>
            <person name="Han D.M."/>
            <person name="Jeon C.O."/>
        </authorList>
    </citation>
    <scope>NUCLEOTIDE SEQUENCE [LARGE SCALE GENOMIC DNA]</scope>
    <source>
        <strain evidence="2 3">KMU-156</strain>
    </source>
</reference>
<keyword evidence="3" id="KW-1185">Reference proteome</keyword>